<comment type="function">
    <text evidence="3">Probable phosphatase.</text>
</comment>
<dbReference type="FunFam" id="3.40.50.1000:FF:000015">
    <property type="entry name" value="CTD small phosphatase-like protein 2"/>
    <property type="match status" value="1"/>
</dbReference>
<evidence type="ECO:0000256" key="1">
    <source>
        <dbReference type="ARBA" id="ARBA00022801"/>
    </source>
</evidence>
<dbReference type="GeneID" id="111454043"/>
<keyword evidence="2" id="KW-0904">Protein phosphatase</keyword>
<evidence type="ECO:0000313" key="7">
    <source>
        <dbReference type="RefSeq" id="XP_022951090.1"/>
    </source>
</evidence>
<comment type="similarity">
    <text evidence="4">Belongs to the CTDSPL2 family.</text>
</comment>
<dbReference type="Gene3D" id="3.40.50.1000">
    <property type="entry name" value="HAD superfamily/HAD-like"/>
    <property type="match status" value="1"/>
</dbReference>
<reference evidence="7" key="1">
    <citation type="submission" date="2025-08" db="UniProtKB">
        <authorList>
            <consortium name="RefSeq"/>
        </authorList>
    </citation>
    <scope>IDENTIFICATION</scope>
    <source>
        <tissue evidence="7">Young leaves</tissue>
    </source>
</reference>
<name>A0A6J1GHP4_CUCMO</name>
<dbReference type="InterPro" id="IPR050365">
    <property type="entry name" value="TIM50"/>
</dbReference>
<feature type="domain" description="FCP1 homology" evidence="5">
    <location>
        <begin position="209"/>
        <end position="368"/>
    </location>
</feature>
<evidence type="ECO:0000313" key="6">
    <source>
        <dbReference type="Proteomes" id="UP000504609"/>
    </source>
</evidence>
<dbReference type="InterPro" id="IPR023214">
    <property type="entry name" value="HAD_sf"/>
</dbReference>
<sequence length="407" mass="45977">MQTKKKGHGRNAAREIVSPKVLRSQRKYNETIQVVEKNVTERLISSARKRTVGGLPSKNNEEDVLTDLNIKYDFLRNESSGACLDHDATDGATLGFKAYDDDIDKSASETIFSPAFHASAHAGGEAHNGDLGDAGLSSEVSAIYLAMRNSKLECVDEHAHDTMAAEVHVQDDEYEEIDDFDPYFFIKNLPDLSAVVPTYRPMLLPKQTRSCPSTTLVLDLDETLVHSTLEPCVDADFTFPVNFNLQEHTVYVRCRPYLRDFMEAVAQHFEIIIFTASQSIYAEQLLNVLDPKRKIFRHRVFRESCVFVDGNYIKDLSVLGRDLARVIIVDNSPQAFGFQVDNGIPIESWFDDRSDRELLLLLPFLETLMGVEDVRPLIAQKFNLRQKIAAAVYPSLNSFERQAANMY</sequence>
<proteinExistence type="inferred from homology"/>
<organism evidence="6 7">
    <name type="scientific">Cucurbita moschata</name>
    <name type="common">Winter crookneck squash</name>
    <name type="synonym">Cucurbita pepo var. moschata</name>
    <dbReference type="NCBI Taxonomy" id="3662"/>
    <lineage>
        <taxon>Eukaryota</taxon>
        <taxon>Viridiplantae</taxon>
        <taxon>Streptophyta</taxon>
        <taxon>Embryophyta</taxon>
        <taxon>Tracheophyta</taxon>
        <taxon>Spermatophyta</taxon>
        <taxon>Magnoliopsida</taxon>
        <taxon>eudicotyledons</taxon>
        <taxon>Gunneridae</taxon>
        <taxon>Pentapetalae</taxon>
        <taxon>rosids</taxon>
        <taxon>fabids</taxon>
        <taxon>Cucurbitales</taxon>
        <taxon>Cucurbitaceae</taxon>
        <taxon>Cucurbiteae</taxon>
        <taxon>Cucurbita</taxon>
    </lineage>
</organism>
<evidence type="ECO:0000259" key="5">
    <source>
        <dbReference type="PROSITE" id="PS50969"/>
    </source>
</evidence>
<dbReference type="InterPro" id="IPR011948">
    <property type="entry name" value="Dullard_phosphatase"/>
</dbReference>
<evidence type="ECO:0000256" key="2">
    <source>
        <dbReference type="ARBA" id="ARBA00022912"/>
    </source>
</evidence>
<dbReference type="InterPro" id="IPR004274">
    <property type="entry name" value="FCP1_dom"/>
</dbReference>
<dbReference type="CDD" id="cd07521">
    <property type="entry name" value="HAD_FCP1-like"/>
    <property type="match status" value="1"/>
</dbReference>
<dbReference type="RefSeq" id="XP_022951090.1">
    <property type="nucleotide sequence ID" value="XM_023095322.1"/>
</dbReference>
<dbReference type="SMART" id="SM00577">
    <property type="entry name" value="CPDc"/>
    <property type="match status" value="1"/>
</dbReference>
<gene>
    <name evidence="7" type="primary">LOC111454043</name>
</gene>
<dbReference type="Proteomes" id="UP000504609">
    <property type="component" value="Unplaced"/>
</dbReference>
<evidence type="ECO:0000256" key="3">
    <source>
        <dbReference type="ARBA" id="ARBA00037324"/>
    </source>
</evidence>
<dbReference type="PROSITE" id="PS50969">
    <property type="entry name" value="FCP1"/>
    <property type="match status" value="1"/>
</dbReference>
<dbReference type="GO" id="GO:0004721">
    <property type="term" value="F:phosphoprotein phosphatase activity"/>
    <property type="evidence" value="ECO:0007669"/>
    <property type="project" value="UniProtKB-KW"/>
</dbReference>
<dbReference type="NCBIfam" id="TIGR02251">
    <property type="entry name" value="HIF-SF_euk"/>
    <property type="match status" value="1"/>
</dbReference>
<accession>A0A6J1GHP4</accession>
<dbReference type="AlphaFoldDB" id="A0A6J1GHP4"/>
<protein>
    <submittedName>
        <fullName evidence="7">CTD small phosphatase-like protein 2 isoform X1</fullName>
    </submittedName>
</protein>
<dbReference type="Pfam" id="PF03031">
    <property type="entry name" value="NIF"/>
    <property type="match status" value="1"/>
</dbReference>
<keyword evidence="1" id="KW-0378">Hydrolase</keyword>
<keyword evidence="6" id="KW-1185">Reference proteome</keyword>
<dbReference type="InterPro" id="IPR036412">
    <property type="entry name" value="HAD-like_sf"/>
</dbReference>
<dbReference type="KEGG" id="cmos:111454043"/>
<dbReference type="SUPFAM" id="SSF56784">
    <property type="entry name" value="HAD-like"/>
    <property type="match status" value="1"/>
</dbReference>
<dbReference type="GO" id="GO:0005634">
    <property type="term" value="C:nucleus"/>
    <property type="evidence" value="ECO:0007669"/>
    <property type="project" value="UniProtKB-ARBA"/>
</dbReference>
<dbReference type="PANTHER" id="PTHR12210">
    <property type="entry name" value="DULLARD PROTEIN PHOSPHATASE"/>
    <property type="match status" value="1"/>
</dbReference>
<evidence type="ECO:0000256" key="4">
    <source>
        <dbReference type="ARBA" id="ARBA00038355"/>
    </source>
</evidence>